<protein>
    <submittedName>
        <fullName evidence="1">Uncharacterized protein</fullName>
    </submittedName>
</protein>
<accession>A0ABV4LPG9</accession>
<gene>
    <name evidence="1" type="ORF">ACED33_06645</name>
</gene>
<name>A0ABV4LPG9_VIBSP</name>
<dbReference type="EMBL" id="JBGOOW010000004">
    <property type="protein sequence ID" value="MEZ8180347.1"/>
    <property type="molecule type" value="Genomic_DNA"/>
</dbReference>
<dbReference type="Proteomes" id="UP001569200">
    <property type="component" value="Unassembled WGS sequence"/>
</dbReference>
<comment type="caution">
    <text evidence="1">The sequence shown here is derived from an EMBL/GenBank/DDBJ whole genome shotgun (WGS) entry which is preliminary data.</text>
</comment>
<dbReference type="RefSeq" id="WP_371690674.1">
    <property type="nucleotide sequence ID" value="NZ_JBGONW010000007.1"/>
</dbReference>
<evidence type="ECO:0000313" key="1">
    <source>
        <dbReference type="EMBL" id="MEZ8180347.1"/>
    </source>
</evidence>
<proteinExistence type="predicted"/>
<organism evidence="1 2">
    <name type="scientific">Vibrio splendidus</name>
    <dbReference type="NCBI Taxonomy" id="29497"/>
    <lineage>
        <taxon>Bacteria</taxon>
        <taxon>Pseudomonadati</taxon>
        <taxon>Pseudomonadota</taxon>
        <taxon>Gammaproteobacteria</taxon>
        <taxon>Vibrionales</taxon>
        <taxon>Vibrionaceae</taxon>
        <taxon>Vibrio</taxon>
    </lineage>
</organism>
<evidence type="ECO:0000313" key="2">
    <source>
        <dbReference type="Proteomes" id="UP001569200"/>
    </source>
</evidence>
<sequence>MKKILPNLETFRIDGSPFPVVDPSQLPVDTLSALDKFMCGKTASHPIYIYIQDWDEFCSAVVRGDITI</sequence>
<keyword evidence="2" id="KW-1185">Reference proteome</keyword>
<reference evidence="1 2" key="1">
    <citation type="submission" date="2024-06" db="EMBL/GenBank/DDBJ databases">
        <authorList>
            <person name="Steensen K."/>
            <person name="Seneca J."/>
            <person name="Bartlau N."/>
            <person name="Yu A.X."/>
            <person name="Polz M.F."/>
        </authorList>
    </citation>
    <scope>NUCLEOTIDE SEQUENCE [LARGE SCALE GENOMIC DNA]</scope>
    <source>
        <strain evidence="1 2">1F145</strain>
    </source>
</reference>